<dbReference type="PANTHER" id="PTHR32468">
    <property type="entry name" value="CATION/H + ANTIPORTER"/>
    <property type="match status" value="1"/>
</dbReference>
<feature type="transmembrane region" description="Helical" evidence="10">
    <location>
        <begin position="44"/>
        <end position="63"/>
    </location>
</feature>
<keyword evidence="15" id="KW-1185">Reference proteome</keyword>
<dbReference type="Pfam" id="PF00999">
    <property type="entry name" value="Na_H_Exchanger"/>
    <property type="match status" value="1"/>
</dbReference>
<keyword evidence="3" id="KW-0633">Potassium transport</keyword>
<proteinExistence type="inferred from homology"/>
<comment type="similarity">
    <text evidence="9">Belongs to the monovalent cation:proton antiporter 2 (CPA2) transporter (TC 2.A.37) family. CHX (TC 2.A.37.4) subfamily.</text>
</comment>
<dbReference type="GO" id="GO:1902600">
    <property type="term" value="P:proton transmembrane transport"/>
    <property type="evidence" value="ECO:0007669"/>
    <property type="project" value="InterPro"/>
</dbReference>
<keyword evidence="2" id="KW-0813">Transport</keyword>
<dbReference type="InterPro" id="IPR057290">
    <property type="entry name" value="CHX17_C"/>
</dbReference>
<dbReference type="EMBL" id="JACGWO010000004">
    <property type="protein sequence ID" value="KAK4430352.1"/>
    <property type="molecule type" value="Genomic_DNA"/>
</dbReference>
<dbReference type="InterPro" id="IPR038770">
    <property type="entry name" value="Na+/solute_symporter_sf"/>
</dbReference>
<dbReference type="GO" id="GO:0015297">
    <property type="term" value="F:antiporter activity"/>
    <property type="evidence" value="ECO:0007669"/>
    <property type="project" value="InterPro"/>
</dbReference>
<feature type="transmembrane region" description="Helical" evidence="10">
    <location>
        <begin position="12"/>
        <end position="37"/>
    </location>
</feature>
<dbReference type="InterPro" id="IPR057291">
    <property type="entry name" value="CHX17_2nd"/>
</dbReference>
<name>A0AAE2CQ46_9LAMI</name>
<dbReference type="Pfam" id="PF23256">
    <property type="entry name" value="CHX17_2nd"/>
    <property type="match status" value="1"/>
</dbReference>
<keyword evidence="8 10" id="KW-0472">Membrane</keyword>
<organism evidence="14 15">
    <name type="scientific">Sesamum alatum</name>
    <dbReference type="NCBI Taxonomy" id="300844"/>
    <lineage>
        <taxon>Eukaryota</taxon>
        <taxon>Viridiplantae</taxon>
        <taxon>Streptophyta</taxon>
        <taxon>Embryophyta</taxon>
        <taxon>Tracheophyta</taxon>
        <taxon>Spermatophyta</taxon>
        <taxon>Magnoliopsida</taxon>
        <taxon>eudicotyledons</taxon>
        <taxon>Gunneridae</taxon>
        <taxon>Pentapetalae</taxon>
        <taxon>asterids</taxon>
        <taxon>lamiids</taxon>
        <taxon>Lamiales</taxon>
        <taxon>Pedaliaceae</taxon>
        <taxon>Sesamum</taxon>
    </lineage>
</organism>
<feature type="transmembrane region" description="Helical" evidence="10">
    <location>
        <begin position="265"/>
        <end position="282"/>
    </location>
</feature>
<keyword evidence="4 10" id="KW-0812">Transmembrane</keyword>
<evidence type="ECO:0000256" key="8">
    <source>
        <dbReference type="ARBA" id="ARBA00023136"/>
    </source>
</evidence>
<dbReference type="GO" id="GO:0006885">
    <property type="term" value="P:regulation of pH"/>
    <property type="evidence" value="ECO:0007669"/>
    <property type="project" value="TreeGrafter"/>
</dbReference>
<keyword evidence="6 10" id="KW-1133">Transmembrane helix</keyword>
<dbReference type="PANTHER" id="PTHR32468:SF18">
    <property type="entry name" value="CATION_H(+) ANTIPORTER 1"/>
    <property type="match status" value="1"/>
</dbReference>
<gene>
    <name evidence="14" type="ORF">Salat_1335900</name>
</gene>
<dbReference type="Proteomes" id="UP001293254">
    <property type="component" value="Unassembled WGS sequence"/>
</dbReference>
<evidence type="ECO:0000256" key="5">
    <source>
        <dbReference type="ARBA" id="ARBA00022958"/>
    </source>
</evidence>
<evidence type="ECO:0000256" key="3">
    <source>
        <dbReference type="ARBA" id="ARBA00022538"/>
    </source>
</evidence>
<feature type="transmembrane region" description="Helical" evidence="10">
    <location>
        <begin position="388"/>
        <end position="412"/>
    </location>
</feature>
<dbReference type="Pfam" id="PF23259">
    <property type="entry name" value="CHX17_C"/>
    <property type="match status" value="1"/>
</dbReference>
<accession>A0AAE2CQ46</accession>
<reference evidence="14" key="2">
    <citation type="journal article" date="2024" name="Plant">
        <title>Genomic evolution and insights into agronomic trait innovations of Sesamum species.</title>
        <authorList>
            <person name="Miao H."/>
            <person name="Wang L."/>
            <person name="Qu L."/>
            <person name="Liu H."/>
            <person name="Sun Y."/>
            <person name="Le M."/>
            <person name="Wang Q."/>
            <person name="Wei S."/>
            <person name="Zheng Y."/>
            <person name="Lin W."/>
            <person name="Duan Y."/>
            <person name="Cao H."/>
            <person name="Xiong S."/>
            <person name="Wang X."/>
            <person name="Wei L."/>
            <person name="Li C."/>
            <person name="Ma Q."/>
            <person name="Ju M."/>
            <person name="Zhao R."/>
            <person name="Li G."/>
            <person name="Mu C."/>
            <person name="Tian Q."/>
            <person name="Mei H."/>
            <person name="Zhang T."/>
            <person name="Gao T."/>
            <person name="Zhang H."/>
        </authorList>
    </citation>
    <scope>NUCLEOTIDE SEQUENCE</scope>
    <source>
        <strain evidence="14">3651</strain>
    </source>
</reference>
<dbReference type="GO" id="GO:0012505">
    <property type="term" value="C:endomembrane system"/>
    <property type="evidence" value="ECO:0007669"/>
    <property type="project" value="TreeGrafter"/>
</dbReference>
<evidence type="ECO:0000256" key="2">
    <source>
        <dbReference type="ARBA" id="ARBA00022448"/>
    </source>
</evidence>
<feature type="transmembrane region" description="Helical" evidence="10">
    <location>
        <begin position="294"/>
        <end position="312"/>
    </location>
</feature>
<evidence type="ECO:0000256" key="1">
    <source>
        <dbReference type="ARBA" id="ARBA00004141"/>
    </source>
</evidence>
<feature type="domain" description="Cation/H+ exchanger transmembrane" evidence="11">
    <location>
        <begin position="28"/>
        <end position="414"/>
    </location>
</feature>
<sequence length="782" mass="86128">MDDPDCLVKGDLFNPILAVGAQIACLLVISHFFLLLLRPLGQPAPVAQILAGFVLGPSCLSHIENVKVFFFTNAADYYETMALYARIIIMFLIGLQIDFPYLMRNLRAAGVIACGSSFICTIFAIVVTSFIYQEMGGHGSGITMCLILVVILSNTASPYVIRFAHDLRFASSDVGRLAISSSLLSDSYAVVLLIIIQRRQQKYTVANWLVFGLLYLMIVVAVIYVNRYIANWLNRRNRNLKYLKNTEIFILLAILFVAATSVETMGFSSIIVCFLIGALFPRGGKTGRTLLVKLSYVVHNFILPMYFGYSGFKADVTLINSFRNFIVVAVVLLLCIGGKVTGTLAACLYLKIPLNEGVLLSFLMNLKGHVDLLALTVGVESKVTSSQIFYNLMMAVVVINSLIWGPVIAFMVRKESDILGYKHIPMEFQSPESELKLLACVHGPRPVATMIGLVAACKGPADVAITPYLMHLIELPEKSKTNLLYHQKEEDELSDDDNYGGNDVVEINEAVDIFAVETGVIIHQVKVVSPFASMFADVCEFAEITRASIIILPFHKHQRIDGKLESGKEGIRTTNQKVLRYAKCSVAILVDRGLTAGTMHTSDSGSLQHIAMLFFGGPDDREALGLSKRLGMHHHINLTVIRFLHASEQRESSLKANTAQGEDDVLMAITDHDPENEADNTALTDFFNRYVTSGQVGYIEKLVENGGETASALRDMADMYAMFIVGKRGRGHATLTTGMSDWEECPELGKVGDFLASSDFDLSGSVLVVQQHRHSKPGDEDQ</sequence>
<comment type="caution">
    <text evidence="14">The sequence shown here is derived from an EMBL/GenBank/DDBJ whole genome shotgun (WGS) entry which is preliminary data.</text>
</comment>
<dbReference type="InterPro" id="IPR006153">
    <property type="entry name" value="Cation/H_exchanger_TM"/>
</dbReference>
<evidence type="ECO:0000259" key="12">
    <source>
        <dbReference type="Pfam" id="PF23256"/>
    </source>
</evidence>
<evidence type="ECO:0000256" key="4">
    <source>
        <dbReference type="ARBA" id="ARBA00022692"/>
    </source>
</evidence>
<feature type="transmembrane region" description="Helical" evidence="10">
    <location>
        <begin position="208"/>
        <end position="230"/>
    </location>
</feature>
<dbReference type="AlphaFoldDB" id="A0AAE2CQ46"/>
<evidence type="ECO:0000256" key="10">
    <source>
        <dbReference type="SAM" id="Phobius"/>
    </source>
</evidence>
<evidence type="ECO:0000259" key="11">
    <source>
        <dbReference type="Pfam" id="PF00999"/>
    </source>
</evidence>
<feature type="transmembrane region" description="Helical" evidence="10">
    <location>
        <begin position="138"/>
        <end position="156"/>
    </location>
</feature>
<dbReference type="InterPro" id="IPR050794">
    <property type="entry name" value="CPA2_transporter"/>
</dbReference>
<dbReference type="GO" id="GO:0016020">
    <property type="term" value="C:membrane"/>
    <property type="evidence" value="ECO:0007669"/>
    <property type="project" value="UniProtKB-SubCell"/>
</dbReference>
<evidence type="ECO:0000313" key="14">
    <source>
        <dbReference type="EMBL" id="KAK4430352.1"/>
    </source>
</evidence>
<feature type="domain" description="Cation/H(+) antiporter central" evidence="12">
    <location>
        <begin position="468"/>
        <end position="596"/>
    </location>
</feature>
<feature type="transmembrane region" description="Helical" evidence="10">
    <location>
        <begin position="324"/>
        <end position="350"/>
    </location>
</feature>
<keyword evidence="5" id="KW-0630">Potassium</keyword>
<feature type="transmembrane region" description="Helical" evidence="10">
    <location>
        <begin position="109"/>
        <end position="132"/>
    </location>
</feature>
<comment type="subcellular location">
    <subcellularLocation>
        <location evidence="1">Membrane</location>
        <topology evidence="1">Multi-pass membrane protein</topology>
    </subcellularLocation>
</comment>
<feature type="transmembrane region" description="Helical" evidence="10">
    <location>
        <begin position="177"/>
        <end position="196"/>
    </location>
</feature>
<dbReference type="GO" id="GO:0006813">
    <property type="term" value="P:potassium ion transport"/>
    <property type="evidence" value="ECO:0007669"/>
    <property type="project" value="UniProtKB-KW"/>
</dbReference>
<evidence type="ECO:0000256" key="9">
    <source>
        <dbReference type="ARBA" id="ARBA00038341"/>
    </source>
</evidence>
<keyword evidence="7" id="KW-0406">Ion transport</keyword>
<feature type="domain" description="Cation/H(+) antiporter C-terminal" evidence="13">
    <location>
        <begin position="610"/>
        <end position="772"/>
    </location>
</feature>
<evidence type="ECO:0000256" key="6">
    <source>
        <dbReference type="ARBA" id="ARBA00022989"/>
    </source>
</evidence>
<dbReference type="Gene3D" id="3.40.50.12370">
    <property type="match status" value="1"/>
</dbReference>
<reference evidence="14" key="1">
    <citation type="submission" date="2020-06" db="EMBL/GenBank/DDBJ databases">
        <authorList>
            <person name="Li T."/>
            <person name="Hu X."/>
            <person name="Zhang T."/>
            <person name="Song X."/>
            <person name="Zhang H."/>
            <person name="Dai N."/>
            <person name="Sheng W."/>
            <person name="Hou X."/>
            <person name="Wei L."/>
        </authorList>
    </citation>
    <scope>NUCLEOTIDE SEQUENCE</scope>
    <source>
        <strain evidence="14">3651</strain>
        <tissue evidence="14">Leaf</tissue>
    </source>
</reference>
<evidence type="ECO:0000313" key="15">
    <source>
        <dbReference type="Proteomes" id="UP001293254"/>
    </source>
</evidence>
<evidence type="ECO:0000259" key="13">
    <source>
        <dbReference type="Pfam" id="PF23259"/>
    </source>
</evidence>
<feature type="transmembrane region" description="Helical" evidence="10">
    <location>
        <begin position="83"/>
        <end position="102"/>
    </location>
</feature>
<dbReference type="Gene3D" id="1.20.1530.20">
    <property type="match status" value="1"/>
</dbReference>
<protein>
    <submittedName>
        <fullName evidence="14">Cation/H(+) antiporter 2</fullName>
    </submittedName>
</protein>
<feature type="transmembrane region" description="Helical" evidence="10">
    <location>
        <begin position="357"/>
        <end position="376"/>
    </location>
</feature>
<evidence type="ECO:0000256" key="7">
    <source>
        <dbReference type="ARBA" id="ARBA00023065"/>
    </source>
</evidence>